<dbReference type="GeneID" id="111246939"/>
<dbReference type="PROSITE" id="PS51283">
    <property type="entry name" value="DUSP"/>
    <property type="match status" value="1"/>
</dbReference>
<feature type="region of interest" description="Disordered" evidence="8">
    <location>
        <begin position="647"/>
        <end position="699"/>
    </location>
</feature>
<feature type="region of interest" description="Disordered" evidence="8">
    <location>
        <begin position="262"/>
        <end position="295"/>
    </location>
</feature>
<dbReference type="SUPFAM" id="SSF54001">
    <property type="entry name" value="Cysteine proteinases"/>
    <property type="match status" value="1"/>
</dbReference>
<dbReference type="Proteomes" id="UP000594260">
    <property type="component" value="Unplaced"/>
</dbReference>
<dbReference type="InterPro" id="IPR050185">
    <property type="entry name" value="Ub_carboxyl-term_hydrolase"/>
</dbReference>
<dbReference type="Pfam" id="PF00443">
    <property type="entry name" value="UCH"/>
    <property type="match status" value="1"/>
</dbReference>
<dbReference type="Gene3D" id="3.10.20.90">
    <property type="entry name" value="Phosphatidylinositol 3-kinase Catalytic Subunit, Chain A, domain 1"/>
    <property type="match status" value="1"/>
</dbReference>
<feature type="compositionally biased region" description="Polar residues" evidence="8">
    <location>
        <begin position="950"/>
        <end position="983"/>
    </location>
</feature>
<dbReference type="Gene3D" id="3.90.70.10">
    <property type="entry name" value="Cysteine proteinases"/>
    <property type="match status" value="2"/>
</dbReference>
<dbReference type="InterPro" id="IPR035927">
    <property type="entry name" value="DUSP-like_sf"/>
</dbReference>
<dbReference type="KEGG" id="vde:111246939"/>
<dbReference type="InterPro" id="IPR028135">
    <property type="entry name" value="Ub_USP-typ"/>
</dbReference>
<dbReference type="PROSITE" id="PS00973">
    <property type="entry name" value="USP_2"/>
    <property type="match status" value="1"/>
</dbReference>
<dbReference type="PROSITE" id="PS50235">
    <property type="entry name" value="USP_3"/>
    <property type="match status" value="1"/>
</dbReference>
<dbReference type="PROSITE" id="PS00972">
    <property type="entry name" value="USP_1"/>
    <property type="match status" value="1"/>
</dbReference>
<dbReference type="CDD" id="cd02674">
    <property type="entry name" value="Peptidase_C19R"/>
    <property type="match status" value="1"/>
</dbReference>
<organism evidence="11 12">
    <name type="scientific">Varroa destructor</name>
    <name type="common">Honeybee mite</name>
    <dbReference type="NCBI Taxonomy" id="109461"/>
    <lineage>
        <taxon>Eukaryota</taxon>
        <taxon>Metazoa</taxon>
        <taxon>Ecdysozoa</taxon>
        <taxon>Arthropoda</taxon>
        <taxon>Chelicerata</taxon>
        <taxon>Arachnida</taxon>
        <taxon>Acari</taxon>
        <taxon>Parasitiformes</taxon>
        <taxon>Mesostigmata</taxon>
        <taxon>Gamasina</taxon>
        <taxon>Dermanyssoidea</taxon>
        <taxon>Varroidae</taxon>
        <taxon>Varroa</taxon>
    </lineage>
</organism>
<evidence type="ECO:0000256" key="2">
    <source>
        <dbReference type="ARBA" id="ARBA00009085"/>
    </source>
</evidence>
<accession>A0A7M7JVF2</accession>
<protein>
    <recommendedName>
        <fullName evidence="3">ubiquitinyl hydrolase 1</fullName>
        <ecNumber evidence="3">3.4.19.12</ecNumber>
    </recommendedName>
</protein>
<dbReference type="Gene3D" id="3.30.2230.10">
    <property type="entry name" value="DUSP-like"/>
    <property type="match status" value="1"/>
</dbReference>
<dbReference type="GO" id="GO:0004843">
    <property type="term" value="F:cysteine-type deubiquitinase activity"/>
    <property type="evidence" value="ECO:0007669"/>
    <property type="project" value="UniProtKB-EC"/>
</dbReference>
<keyword evidence="6" id="KW-0378">Hydrolase</keyword>
<dbReference type="FunFam" id="3.30.2230.10:FF:000003">
    <property type="entry name" value="ubiquitin carboxyl-terminal hydrolase 15 isoform X1"/>
    <property type="match status" value="1"/>
</dbReference>
<evidence type="ECO:0000256" key="3">
    <source>
        <dbReference type="ARBA" id="ARBA00012759"/>
    </source>
</evidence>
<dbReference type="OMA" id="RRKHALM"/>
<dbReference type="PANTHER" id="PTHR21646:SF24">
    <property type="entry name" value="UBIQUITIN CARBOXYL-TERMINAL HYDROLASE"/>
    <property type="match status" value="1"/>
</dbReference>
<dbReference type="EnsemblMetazoa" id="XM_022797361">
    <property type="protein sequence ID" value="XP_022653096"/>
    <property type="gene ID" value="LOC111246939"/>
</dbReference>
<dbReference type="GO" id="GO:0016579">
    <property type="term" value="P:protein deubiquitination"/>
    <property type="evidence" value="ECO:0007669"/>
    <property type="project" value="InterPro"/>
</dbReference>
<feature type="domain" description="USP" evidence="9">
    <location>
        <begin position="307"/>
        <end position="944"/>
    </location>
</feature>
<evidence type="ECO:0000256" key="4">
    <source>
        <dbReference type="ARBA" id="ARBA00022670"/>
    </source>
</evidence>
<comment type="catalytic activity">
    <reaction evidence="1">
        <text>Thiol-dependent hydrolysis of ester, thioester, amide, peptide and isopeptide bonds formed by the C-terminal Gly of ubiquitin (a 76-residue protein attached to proteins as an intracellular targeting signal).</text>
        <dbReference type="EC" id="3.4.19.12"/>
    </reaction>
</comment>
<feature type="domain" description="DUSP" evidence="10">
    <location>
        <begin position="24"/>
        <end position="136"/>
    </location>
</feature>
<dbReference type="Pfam" id="PF14836">
    <property type="entry name" value="Ubiquitin_3"/>
    <property type="match status" value="1"/>
</dbReference>
<keyword evidence="7" id="KW-0788">Thiol protease</keyword>
<name>A0A7M7JVF2_VARDE</name>
<evidence type="ECO:0000259" key="10">
    <source>
        <dbReference type="PROSITE" id="PS51283"/>
    </source>
</evidence>
<dbReference type="InterPro" id="IPR006615">
    <property type="entry name" value="Pept_C19_DUSP"/>
</dbReference>
<dbReference type="SMART" id="SM00695">
    <property type="entry name" value="DUSP"/>
    <property type="match status" value="1"/>
</dbReference>
<evidence type="ECO:0000313" key="11">
    <source>
        <dbReference type="EnsemblMetazoa" id="XP_022653096"/>
    </source>
</evidence>
<dbReference type="InParanoid" id="A0A7M7JVF2"/>
<evidence type="ECO:0000256" key="6">
    <source>
        <dbReference type="ARBA" id="ARBA00022801"/>
    </source>
</evidence>
<evidence type="ECO:0000256" key="7">
    <source>
        <dbReference type="ARBA" id="ARBA00022807"/>
    </source>
</evidence>
<feature type="region of interest" description="Disordered" evidence="8">
    <location>
        <begin position="947"/>
        <end position="1003"/>
    </location>
</feature>
<dbReference type="FunCoup" id="A0A7M7JVF2">
    <property type="interactions" value="1784"/>
</dbReference>
<evidence type="ECO:0000259" key="9">
    <source>
        <dbReference type="PROSITE" id="PS50235"/>
    </source>
</evidence>
<dbReference type="Pfam" id="PF06337">
    <property type="entry name" value="DUSP"/>
    <property type="match status" value="1"/>
</dbReference>
<comment type="similarity">
    <text evidence="2">Belongs to the peptidase C19 family.</text>
</comment>
<dbReference type="RefSeq" id="XP_022653096.1">
    <property type="nucleotide sequence ID" value="XM_022797361.1"/>
</dbReference>
<dbReference type="EC" id="3.4.19.12" evidence="3"/>
<keyword evidence="12" id="KW-1185">Reference proteome</keyword>
<sequence length="1003" mass="112568">MTVPKVEDKDHQPGQAAAVETGTDPLEHQRDLITKLHKKPLVKGDRWYLLEHKWFKQWKKYVGFDTWETQDVGEPTANPGPIDNSALLKDTKDPEDLREHLIDELDYALMPEEAWEKLVEWYGIVANQSPIARTVVDYGMFLKNLRVEIYKMELKMCLHPNIDELKTSRFSKVATLEEVEKVARSLFSVADDASTRLWYRFSTNTLEMITDKTKTIQDESLYSAQVVLLEVQNADGSWPRNTPSSGTSSTGRLAGLSYAGSVNSSTGGAQKNNPNAGSSSSNGSPSASSATASGSYRNTRSTSAGLCGLLNLGNTCFMNSALQCMSNTPPLTEYFLSDRYLDDLNRENPLGMHGEIAIAYADMIKALWGGYTQTYAPRAFKEKVGRFAPQFHGYMQQDCQELMSFLLDGLHEDLNRVKKKPYIEAKNADGRADRVLAKEAWANYLKRNDSIVTDTFHGLLKSTLVCPDCKHVSVTFDPSCFLSLPLPQRKDKIINAVVFKNEPAKPHKLRVHVPVYPTKCTGNDFYSIVARITELPAENLVAANMDLFDKRVKWIIEPNDEEIDDVVDTIYIYELPTSPWTNEGSLIRVYMREITSRGSGELAFSTAAMFGMPFYLYSPTKHVSVNDLYEMASGWLKGRFVNFDSAEADADHQTSDDEDEPMDDESATEEPGLNKENGTQNSSRDKENQVSGMASTSLSSSIRRKKRLFKVNLVNEMCNTSLNEQAKASNGEVQQGAAAARDSDGSADGEDTLILTPKAYLALDWLPKDKQAAYEECSVLMMHSSYINSGPANKRPVRLWECLKLFTTTEKLGAEDLWYCPACKKHQQATKKFDLWSLPKVLIIHLKRFSYNRYLRDKIDTLVDFPITGLKMGQVVLDPKHKNATYDLIGVANHYGGMGGGHYTAYAKNKLTNTWHHFDDATVSPISENNLVSKNAYVLFYMRQDPPSVRTRNGTEQANSTTVPTSNPTRPQRRSATQRNSWTSESEESMSSNEESDDMDYDA</sequence>
<dbReference type="InterPro" id="IPR001394">
    <property type="entry name" value="Peptidase_C19_UCH"/>
</dbReference>
<dbReference type="AlphaFoldDB" id="A0A7M7JVF2"/>
<evidence type="ECO:0000313" key="12">
    <source>
        <dbReference type="Proteomes" id="UP000594260"/>
    </source>
</evidence>
<evidence type="ECO:0000256" key="1">
    <source>
        <dbReference type="ARBA" id="ARBA00000707"/>
    </source>
</evidence>
<feature type="region of interest" description="Disordered" evidence="8">
    <location>
        <begin position="725"/>
        <end position="749"/>
    </location>
</feature>
<feature type="compositionally biased region" description="Acidic residues" evidence="8">
    <location>
        <begin position="656"/>
        <end position="668"/>
    </location>
</feature>
<dbReference type="SUPFAM" id="SSF143791">
    <property type="entry name" value="DUSP-like"/>
    <property type="match status" value="1"/>
</dbReference>
<keyword evidence="5" id="KW-0833">Ubl conjugation pathway</keyword>
<feature type="compositionally biased region" description="Basic and acidic residues" evidence="8">
    <location>
        <begin position="1"/>
        <end position="12"/>
    </location>
</feature>
<feature type="compositionally biased region" description="Polar residues" evidence="8">
    <location>
        <begin position="262"/>
        <end position="271"/>
    </location>
</feature>
<feature type="compositionally biased region" description="Low complexity" evidence="8">
    <location>
        <begin position="272"/>
        <end position="295"/>
    </location>
</feature>
<proteinExistence type="inferred from homology"/>
<dbReference type="GO" id="GO:0006508">
    <property type="term" value="P:proteolysis"/>
    <property type="evidence" value="ECO:0007669"/>
    <property type="project" value="UniProtKB-KW"/>
</dbReference>
<feature type="compositionally biased region" description="Acidic residues" evidence="8">
    <location>
        <begin position="994"/>
        <end position="1003"/>
    </location>
</feature>
<dbReference type="InterPro" id="IPR038765">
    <property type="entry name" value="Papain-like_cys_pep_sf"/>
</dbReference>
<dbReference type="OrthoDB" id="265776at2759"/>
<dbReference type="InterPro" id="IPR028889">
    <property type="entry name" value="USP"/>
</dbReference>
<evidence type="ECO:0000256" key="8">
    <source>
        <dbReference type="SAM" id="MobiDB-lite"/>
    </source>
</evidence>
<reference evidence="11" key="1">
    <citation type="submission" date="2021-01" db="UniProtKB">
        <authorList>
            <consortium name="EnsemblMetazoa"/>
        </authorList>
    </citation>
    <scope>IDENTIFICATION</scope>
</reference>
<dbReference type="PANTHER" id="PTHR21646">
    <property type="entry name" value="UBIQUITIN CARBOXYL-TERMINAL HYDROLASE"/>
    <property type="match status" value="1"/>
</dbReference>
<feature type="region of interest" description="Disordered" evidence="8">
    <location>
        <begin position="1"/>
        <end position="25"/>
    </location>
</feature>
<keyword evidence="4" id="KW-0645">Protease</keyword>
<dbReference type="InterPro" id="IPR018200">
    <property type="entry name" value="USP_CS"/>
</dbReference>
<evidence type="ECO:0000256" key="5">
    <source>
        <dbReference type="ARBA" id="ARBA00022786"/>
    </source>
</evidence>